<protein>
    <recommendedName>
        <fullName evidence="10">RRM Nup35-type domain-containing protein</fullName>
    </recommendedName>
</protein>
<feature type="domain" description="RRM Nup35-type" evidence="10">
    <location>
        <begin position="184"/>
        <end position="266"/>
    </location>
</feature>
<sequence>MNHSTSQRDMHSSTFGTPGMSTSTSGSNPSPWSHSTSSNAYGSLSDSLNQSLNQARPQYQAGYLMSASTSNNVPQSGQRYDDAPIIPTKAKMNYALARSTTSDFGTDSMFEKSRTSRPDEDAPPVTTVNDLMNEIPPDSSQSRFQARNMFASHLHRSSAPSRPQSVPLQDSALSPQTPRSQGPDSQPLYVVVFGYPPDKHTATLEYFKSLANETTDATPHSQITNCFKLGFKNPGDALRAVRKNGEVIGGTWMIGVKWADPQLAESVLGQPLIRGGIFDNQSQAPSDLQVDTSMSVDDGFPAPINSPSPGGFSNAPAFGTPMKLAPSGAAFRRAGASSVRNTPTDPTKTQPQGPPLPTNKGMFGQVSEILFGW</sequence>
<dbReference type="InterPro" id="IPR007846">
    <property type="entry name" value="RRM_NUP35_dom"/>
</dbReference>
<dbReference type="GO" id="GO:0005543">
    <property type="term" value="F:phospholipid binding"/>
    <property type="evidence" value="ECO:0007669"/>
    <property type="project" value="TreeGrafter"/>
</dbReference>
<feature type="compositionally biased region" description="Low complexity" evidence="9">
    <location>
        <begin position="330"/>
        <end position="340"/>
    </location>
</feature>
<reference evidence="11" key="1">
    <citation type="journal article" date="2020" name="Nat. Commun.">
        <title>Large-scale genome sequencing of mycorrhizal fungi provides insights into the early evolution of symbiotic traits.</title>
        <authorList>
            <person name="Miyauchi S."/>
            <person name="Kiss E."/>
            <person name="Kuo A."/>
            <person name="Drula E."/>
            <person name="Kohler A."/>
            <person name="Sanchez-Garcia M."/>
            <person name="Morin E."/>
            <person name="Andreopoulos B."/>
            <person name="Barry K.W."/>
            <person name="Bonito G."/>
            <person name="Buee M."/>
            <person name="Carver A."/>
            <person name="Chen C."/>
            <person name="Cichocki N."/>
            <person name="Clum A."/>
            <person name="Culley D."/>
            <person name="Crous P.W."/>
            <person name="Fauchery L."/>
            <person name="Girlanda M."/>
            <person name="Hayes R.D."/>
            <person name="Keri Z."/>
            <person name="LaButti K."/>
            <person name="Lipzen A."/>
            <person name="Lombard V."/>
            <person name="Magnuson J."/>
            <person name="Maillard F."/>
            <person name="Murat C."/>
            <person name="Nolan M."/>
            <person name="Ohm R.A."/>
            <person name="Pangilinan J."/>
            <person name="Pereira M.F."/>
            <person name="Perotto S."/>
            <person name="Peter M."/>
            <person name="Pfister S."/>
            <person name="Riley R."/>
            <person name="Sitrit Y."/>
            <person name="Stielow J.B."/>
            <person name="Szollosi G."/>
            <person name="Zifcakova L."/>
            <person name="Stursova M."/>
            <person name="Spatafora J.W."/>
            <person name="Tedersoo L."/>
            <person name="Vaario L.M."/>
            <person name="Yamada A."/>
            <person name="Yan M."/>
            <person name="Wang P."/>
            <person name="Xu J."/>
            <person name="Bruns T."/>
            <person name="Baldrian P."/>
            <person name="Vilgalys R."/>
            <person name="Dunand C."/>
            <person name="Henrissat B."/>
            <person name="Grigoriev I.V."/>
            <person name="Hibbett D."/>
            <person name="Nagy L.G."/>
            <person name="Martin F.M."/>
        </authorList>
    </citation>
    <scope>NUCLEOTIDE SEQUENCE</scope>
    <source>
        <strain evidence="11">UH-Tt-Lm1</strain>
    </source>
</reference>
<dbReference type="GO" id="GO:0003676">
    <property type="term" value="F:nucleic acid binding"/>
    <property type="evidence" value="ECO:0007669"/>
    <property type="project" value="InterPro"/>
</dbReference>
<feature type="compositionally biased region" description="Polar residues" evidence="9">
    <location>
        <begin position="341"/>
        <end position="351"/>
    </location>
</feature>
<dbReference type="AlphaFoldDB" id="A0A9P6H5R5"/>
<dbReference type="GO" id="GO:0051028">
    <property type="term" value="P:mRNA transport"/>
    <property type="evidence" value="ECO:0007669"/>
    <property type="project" value="UniProtKB-UniRule"/>
</dbReference>
<gene>
    <name evidence="11" type="ORF">BJ322DRAFT_1088919</name>
</gene>
<dbReference type="GO" id="GO:0006999">
    <property type="term" value="P:nuclear pore organization"/>
    <property type="evidence" value="ECO:0007669"/>
    <property type="project" value="TreeGrafter"/>
</dbReference>
<evidence type="ECO:0000256" key="4">
    <source>
        <dbReference type="ARBA" id="ARBA00022927"/>
    </source>
</evidence>
<feature type="compositionally biased region" description="Basic and acidic residues" evidence="9">
    <location>
        <begin position="109"/>
        <end position="120"/>
    </location>
</feature>
<evidence type="ECO:0000256" key="8">
    <source>
        <dbReference type="PROSITE-ProRule" id="PRU00804"/>
    </source>
</evidence>
<comment type="caution">
    <text evidence="11">The sequence shown here is derived from an EMBL/GenBank/DDBJ whole genome shotgun (WGS) entry which is preliminary data.</text>
</comment>
<dbReference type="GO" id="GO:0044613">
    <property type="term" value="C:nuclear pore central transport channel"/>
    <property type="evidence" value="ECO:0007669"/>
    <property type="project" value="TreeGrafter"/>
</dbReference>
<dbReference type="GO" id="GO:0044615">
    <property type="term" value="C:nuclear pore nuclear basket"/>
    <property type="evidence" value="ECO:0007669"/>
    <property type="project" value="TreeGrafter"/>
</dbReference>
<keyword evidence="4" id="KW-0653">Protein transport</keyword>
<evidence type="ECO:0000256" key="6">
    <source>
        <dbReference type="ARBA" id="ARBA00023132"/>
    </source>
</evidence>
<evidence type="ECO:0000256" key="7">
    <source>
        <dbReference type="ARBA" id="ARBA00023242"/>
    </source>
</evidence>
<dbReference type="GO" id="GO:0006607">
    <property type="term" value="P:NLS-bearing protein import into nucleus"/>
    <property type="evidence" value="ECO:0007669"/>
    <property type="project" value="TreeGrafter"/>
</dbReference>
<accession>A0A9P6H5R5</accession>
<dbReference type="SUPFAM" id="SSF54928">
    <property type="entry name" value="RNA-binding domain, RBD"/>
    <property type="match status" value="1"/>
</dbReference>
<proteinExistence type="predicted"/>
<evidence type="ECO:0000313" key="12">
    <source>
        <dbReference type="Proteomes" id="UP000736335"/>
    </source>
</evidence>
<dbReference type="Gene3D" id="3.30.70.330">
    <property type="match status" value="1"/>
</dbReference>
<dbReference type="OrthoDB" id="3365060at2759"/>
<evidence type="ECO:0000259" key="10">
    <source>
        <dbReference type="PROSITE" id="PS51472"/>
    </source>
</evidence>
<feature type="region of interest" description="Disordered" evidence="9">
    <location>
        <begin position="330"/>
        <end position="362"/>
    </location>
</feature>
<keyword evidence="6 8" id="KW-0906">Nuclear pore complex</keyword>
<evidence type="ECO:0000256" key="9">
    <source>
        <dbReference type="SAM" id="MobiDB-lite"/>
    </source>
</evidence>
<dbReference type="PROSITE" id="PS51472">
    <property type="entry name" value="RRM_NUP35"/>
    <property type="match status" value="1"/>
</dbReference>
<feature type="region of interest" description="Disordered" evidence="9">
    <location>
        <begin position="103"/>
        <end position="141"/>
    </location>
</feature>
<dbReference type="GO" id="GO:0017056">
    <property type="term" value="F:structural constituent of nuclear pore"/>
    <property type="evidence" value="ECO:0007669"/>
    <property type="project" value="TreeGrafter"/>
</dbReference>
<feature type="region of interest" description="Disordered" evidence="9">
    <location>
        <begin position="153"/>
        <end position="185"/>
    </location>
</feature>
<feature type="region of interest" description="Disordered" evidence="9">
    <location>
        <begin position="1"/>
        <end position="55"/>
    </location>
</feature>
<dbReference type="Proteomes" id="UP000736335">
    <property type="component" value="Unassembled WGS sequence"/>
</dbReference>
<feature type="compositionally biased region" description="Low complexity" evidence="9">
    <location>
        <begin position="12"/>
        <end position="54"/>
    </location>
</feature>
<evidence type="ECO:0000256" key="3">
    <source>
        <dbReference type="ARBA" id="ARBA00022816"/>
    </source>
</evidence>
<feature type="compositionally biased region" description="Basic and acidic residues" evidence="9">
    <location>
        <begin position="1"/>
        <end position="11"/>
    </location>
</feature>
<dbReference type="EMBL" id="WIUZ02000020">
    <property type="protein sequence ID" value="KAF9779166.1"/>
    <property type="molecule type" value="Genomic_DNA"/>
</dbReference>
<feature type="compositionally biased region" description="Polar residues" evidence="9">
    <location>
        <begin position="158"/>
        <end position="184"/>
    </location>
</feature>
<reference evidence="11" key="2">
    <citation type="submission" date="2020-11" db="EMBL/GenBank/DDBJ databases">
        <authorList>
            <consortium name="DOE Joint Genome Institute"/>
            <person name="Kuo A."/>
            <person name="Miyauchi S."/>
            <person name="Kiss E."/>
            <person name="Drula E."/>
            <person name="Kohler A."/>
            <person name="Sanchez-Garcia M."/>
            <person name="Andreopoulos B."/>
            <person name="Barry K.W."/>
            <person name="Bonito G."/>
            <person name="Buee M."/>
            <person name="Carver A."/>
            <person name="Chen C."/>
            <person name="Cichocki N."/>
            <person name="Clum A."/>
            <person name="Culley D."/>
            <person name="Crous P.W."/>
            <person name="Fauchery L."/>
            <person name="Girlanda M."/>
            <person name="Hayes R."/>
            <person name="Keri Z."/>
            <person name="Labutti K."/>
            <person name="Lipzen A."/>
            <person name="Lombard V."/>
            <person name="Magnuson J."/>
            <person name="Maillard F."/>
            <person name="Morin E."/>
            <person name="Murat C."/>
            <person name="Nolan M."/>
            <person name="Ohm R."/>
            <person name="Pangilinan J."/>
            <person name="Pereira M."/>
            <person name="Perotto S."/>
            <person name="Peter M."/>
            <person name="Riley R."/>
            <person name="Sitrit Y."/>
            <person name="Stielow B."/>
            <person name="Szollosi G."/>
            <person name="Zifcakova L."/>
            <person name="Stursova M."/>
            <person name="Spatafora J.W."/>
            <person name="Tedersoo L."/>
            <person name="Vaario L.-M."/>
            <person name="Yamada A."/>
            <person name="Yan M."/>
            <person name="Wang P."/>
            <person name="Xu J."/>
            <person name="Bruns T."/>
            <person name="Baldrian P."/>
            <person name="Vilgalys R."/>
            <person name="Henrissat B."/>
            <person name="Grigoriev I.V."/>
            <person name="Hibbett D."/>
            <person name="Nagy L.G."/>
            <person name="Martin F.M."/>
        </authorList>
    </citation>
    <scope>NUCLEOTIDE SEQUENCE</scope>
    <source>
        <strain evidence="11">UH-Tt-Lm1</strain>
    </source>
</reference>
<keyword evidence="2 8" id="KW-0813">Transport</keyword>
<dbReference type="InterPro" id="IPR035979">
    <property type="entry name" value="RBD_domain_sf"/>
</dbReference>
<keyword evidence="5" id="KW-0811">Translocation</keyword>
<keyword evidence="3 8" id="KW-0509">mRNA transport</keyword>
<comment type="subcellular location">
    <subcellularLocation>
        <location evidence="1">Nucleus</location>
        <location evidence="1">Nuclear pore complex</location>
    </subcellularLocation>
</comment>
<evidence type="ECO:0000313" key="11">
    <source>
        <dbReference type="EMBL" id="KAF9779166.1"/>
    </source>
</evidence>
<dbReference type="PANTHER" id="PTHR21527">
    <property type="entry name" value="NUCLEOPORIN NUP35"/>
    <property type="match status" value="1"/>
</dbReference>
<keyword evidence="12" id="KW-1185">Reference proteome</keyword>
<name>A0A9P6H5R5_9AGAM</name>
<evidence type="ECO:0000256" key="1">
    <source>
        <dbReference type="ARBA" id="ARBA00004567"/>
    </source>
</evidence>
<keyword evidence="7 8" id="KW-0539">Nucleus</keyword>
<dbReference type="PANTHER" id="PTHR21527:SF6">
    <property type="entry name" value="NUCLEOPORIN NUP35"/>
    <property type="match status" value="1"/>
</dbReference>
<evidence type="ECO:0000256" key="5">
    <source>
        <dbReference type="ARBA" id="ARBA00023010"/>
    </source>
</evidence>
<dbReference type="Pfam" id="PF05172">
    <property type="entry name" value="RRM_Nup35"/>
    <property type="match status" value="1"/>
</dbReference>
<evidence type="ECO:0000256" key="2">
    <source>
        <dbReference type="ARBA" id="ARBA00022448"/>
    </source>
</evidence>
<organism evidence="11 12">
    <name type="scientific">Thelephora terrestris</name>
    <dbReference type="NCBI Taxonomy" id="56493"/>
    <lineage>
        <taxon>Eukaryota</taxon>
        <taxon>Fungi</taxon>
        <taxon>Dikarya</taxon>
        <taxon>Basidiomycota</taxon>
        <taxon>Agaricomycotina</taxon>
        <taxon>Agaricomycetes</taxon>
        <taxon>Thelephorales</taxon>
        <taxon>Thelephoraceae</taxon>
        <taxon>Thelephora</taxon>
    </lineage>
</organism>
<dbReference type="InterPro" id="IPR012677">
    <property type="entry name" value="Nucleotide-bd_a/b_plait_sf"/>
</dbReference>